<dbReference type="RefSeq" id="WP_114747030.1">
    <property type="nucleotide sequence ID" value="NZ_QQAY01000019.1"/>
</dbReference>
<comment type="caution">
    <text evidence="1">The sequence shown here is derived from an EMBL/GenBank/DDBJ whole genome shotgun (WGS) entry which is preliminary data.</text>
</comment>
<dbReference type="OrthoDB" id="57247at2"/>
<organism evidence="1 2">
    <name type="scientific">Falsibacillus pallidus</name>
    <dbReference type="NCBI Taxonomy" id="493781"/>
    <lineage>
        <taxon>Bacteria</taxon>
        <taxon>Bacillati</taxon>
        <taxon>Bacillota</taxon>
        <taxon>Bacilli</taxon>
        <taxon>Bacillales</taxon>
        <taxon>Bacillaceae</taxon>
        <taxon>Falsibacillus</taxon>
    </lineage>
</organism>
<dbReference type="GO" id="GO:0003677">
    <property type="term" value="F:DNA binding"/>
    <property type="evidence" value="ECO:0007669"/>
    <property type="project" value="UniProtKB-KW"/>
</dbReference>
<dbReference type="AlphaFoldDB" id="A0A370G5C0"/>
<protein>
    <submittedName>
        <fullName evidence="1">Winged helix DNA-binding protein</fullName>
    </submittedName>
</protein>
<keyword evidence="1" id="KW-0238">DNA-binding</keyword>
<gene>
    <name evidence="1" type="ORF">DFR59_11931</name>
</gene>
<reference evidence="1 2" key="1">
    <citation type="submission" date="2018-07" db="EMBL/GenBank/DDBJ databases">
        <title>Genomic Encyclopedia of Type Strains, Phase IV (KMG-IV): sequencing the most valuable type-strain genomes for metagenomic binning, comparative biology and taxonomic classification.</title>
        <authorList>
            <person name="Goeker M."/>
        </authorList>
    </citation>
    <scope>NUCLEOTIDE SEQUENCE [LARGE SCALE GENOMIC DNA]</scope>
    <source>
        <strain evidence="1 2">DSM 25281</strain>
    </source>
</reference>
<dbReference type="PANTHER" id="PTHR38479">
    <property type="entry name" value="LMO0824 PROTEIN"/>
    <property type="match status" value="1"/>
</dbReference>
<name>A0A370G5C0_9BACI</name>
<keyword evidence="2" id="KW-1185">Reference proteome</keyword>
<evidence type="ECO:0000313" key="2">
    <source>
        <dbReference type="Proteomes" id="UP000255326"/>
    </source>
</evidence>
<sequence length="377" mass="42870">MKSNHNHDSPSRVLSSRALNRTLLARQLLIKRSNMSTPDALEHLIGMQSQTPNSPYVSLWTRLENFKHETLSQLLLNRNAVRIALMRSTIFLVTKRDCLALRPLIQPVLDRTLKASFGRQLKDVDNNELAKISRALVESQPRTLDELGNLLKEQWEDTDPSALAAAARNLVPLVQIPPRGIWGAKGKAIHTSVENWLGHSLVTDYNLESLILRYLKAFGPATIPDIQMWCGLTKIRKVMEGLRLQLNTFVDDDGNELFDVSHAEFPDIDTPVPVRFLGEFDNILLSHKNRTRIIADEYRSRVFTVNGIIRATFLIDGYVQGLWRIEHKRKSSTLIIEPFKSLSQVDKDELAIEGAKLMDFAAADFQFKNIEFLDPIE</sequence>
<evidence type="ECO:0000313" key="1">
    <source>
        <dbReference type="EMBL" id="RDI38019.1"/>
    </source>
</evidence>
<dbReference type="PANTHER" id="PTHR38479:SF2">
    <property type="entry name" value="WINGED HELIX DNA-BINDING DOMAIN-CONTAINING PROTEIN"/>
    <property type="match status" value="1"/>
</dbReference>
<dbReference type="Proteomes" id="UP000255326">
    <property type="component" value="Unassembled WGS sequence"/>
</dbReference>
<accession>A0A370G5C0</accession>
<dbReference type="Pfam" id="PF06224">
    <property type="entry name" value="AlkZ-like"/>
    <property type="match status" value="1"/>
</dbReference>
<dbReference type="InterPro" id="IPR009351">
    <property type="entry name" value="AlkZ-like"/>
</dbReference>
<dbReference type="EMBL" id="QQAY01000019">
    <property type="protein sequence ID" value="RDI38019.1"/>
    <property type="molecule type" value="Genomic_DNA"/>
</dbReference>
<proteinExistence type="predicted"/>